<organism evidence="3 4">
    <name type="scientific">Ornithinibacillus massiliensis</name>
    <dbReference type="NCBI Taxonomy" id="1944633"/>
    <lineage>
        <taxon>Bacteria</taxon>
        <taxon>Bacillati</taxon>
        <taxon>Bacillota</taxon>
        <taxon>Bacilli</taxon>
        <taxon>Bacillales</taxon>
        <taxon>Bacillaceae</taxon>
        <taxon>Ornithinibacillus</taxon>
    </lineage>
</organism>
<dbReference type="SUPFAM" id="SSF53756">
    <property type="entry name" value="UDP-Glycosyltransferase/glycogen phosphorylase"/>
    <property type="match status" value="1"/>
</dbReference>
<dbReference type="EMBL" id="JAGXBY010000005">
    <property type="protein sequence ID" value="MBS3681319.1"/>
    <property type="molecule type" value="Genomic_DNA"/>
</dbReference>
<reference evidence="3 4" key="1">
    <citation type="submission" date="2021-05" db="EMBL/GenBank/DDBJ databases">
        <title>Ornithinibacillus massiliensis sp. nov.</title>
        <authorList>
            <person name="Iwaza R."/>
            <person name="Lagier J.-C."/>
            <person name="Raoult D."/>
        </authorList>
    </citation>
    <scope>NUCLEOTIDE SEQUENCE [LARGE SCALE GENOMIC DNA]</scope>
    <source>
        <strain evidence="3 4">Marseille-P3601</strain>
    </source>
</reference>
<comment type="caution">
    <text evidence="3">The sequence shown here is derived from an EMBL/GenBank/DDBJ whole genome shotgun (WGS) entry which is preliminary data.</text>
</comment>
<dbReference type="RefSeq" id="WP_211742265.1">
    <property type="nucleotide sequence ID" value="NZ_JAGXBY010000005.1"/>
</dbReference>
<evidence type="ECO:0000313" key="4">
    <source>
        <dbReference type="Proteomes" id="UP000681870"/>
    </source>
</evidence>
<dbReference type="Proteomes" id="UP000681870">
    <property type="component" value="Unassembled WGS sequence"/>
</dbReference>
<dbReference type="Pfam" id="PF13439">
    <property type="entry name" value="Glyco_transf_4"/>
    <property type="match status" value="1"/>
</dbReference>
<protein>
    <submittedName>
        <fullName evidence="3">Glycosyltransferase family 4 protein</fullName>
    </submittedName>
</protein>
<evidence type="ECO:0000259" key="1">
    <source>
        <dbReference type="Pfam" id="PF00534"/>
    </source>
</evidence>
<dbReference type="PANTHER" id="PTHR45947">
    <property type="entry name" value="SULFOQUINOVOSYL TRANSFERASE SQD2"/>
    <property type="match status" value="1"/>
</dbReference>
<dbReference type="Gene3D" id="3.40.50.2000">
    <property type="entry name" value="Glycogen Phosphorylase B"/>
    <property type="match status" value="2"/>
</dbReference>
<evidence type="ECO:0000259" key="2">
    <source>
        <dbReference type="Pfam" id="PF13439"/>
    </source>
</evidence>
<keyword evidence="4" id="KW-1185">Reference proteome</keyword>
<name>A0ABS5MG93_9BACI</name>
<sequence>MKILITTEWYAPTINGVVTSIVNLEKELNRLGHEVRILTLSDRNRSYRRDHVTYIRSISAGKIYPGVRVTFSKVNRYIEELEAWKPDVIHSQCEFSTFRIAKHIAKKCRIPIVHTYHTVYEDYTHYFSPNQKWGKRMVALFSKRVLNQASYVIAPTKKVYSILTGYGVHQPIEVVPTGIDLKRFNLQLSGDEKKRLREKHNIPIENKVLLSVGRLAKEKNLEEILTFVSNMRNDNLTLLIVGDGPYRSELENIASKLGITDKVIFVGMIPPEKVASYYQLGDVFVSASNSETQGLTYIEALANGLPALCRRDACLEDVIEDGKNGWQYDSFAQFQEVLNSMLRDKDLYRKLSLHAKEGAIRKYSSVNFAETLERLYEHTIQNYLHAEEVSVSIK</sequence>
<dbReference type="InterPro" id="IPR028098">
    <property type="entry name" value="Glyco_trans_4-like_N"/>
</dbReference>
<gene>
    <name evidence="3" type="ORF">KGF86_14045</name>
</gene>
<dbReference type="PANTHER" id="PTHR45947:SF3">
    <property type="entry name" value="SULFOQUINOVOSYL TRANSFERASE SQD2"/>
    <property type="match status" value="1"/>
</dbReference>
<dbReference type="CDD" id="cd03817">
    <property type="entry name" value="GT4_UGDG-like"/>
    <property type="match status" value="1"/>
</dbReference>
<proteinExistence type="predicted"/>
<dbReference type="Pfam" id="PF00534">
    <property type="entry name" value="Glycos_transf_1"/>
    <property type="match status" value="1"/>
</dbReference>
<evidence type="ECO:0000313" key="3">
    <source>
        <dbReference type="EMBL" id="MBS3681319.1"/>
    </source>
</evidence>
<feature type="domain" description="Glycosyl transferase family 1" evidence="1">
    <location>
        <begin position="193"/>
        <end position="356"/>
    </location>
</feature>
<dbReference type="InterPro" id="IPR050194">
    <property type="entry name" value="Glycosyltransferase_grp1"/>
</dbReference>
<dbReference type="InterPro" id="IPR001296">
    <property type="entry name" value="Glyco_trans_1"/>
</dbReference>
<feature type="domain" description="Glycosyltransferase subfamily 4-like N-terminal" evidence="2">
    <location>
        <begin position="14"/>
        <end position="183"/>
    </location>
</feature>
<accession>A0ABS5MG93</accession>